<name>A0A060SEZ6_PYCCI</name>
<dbReference type="STRING" id="5643.A0A060SEZ6"/>
<dbReference type="AlphaFoldDB" id="A0A060SEZ6"/>
<proteinExistence type="inferred from homology"/>
<comment type="subcellular location">
    <subcellularLocation>
        <location evidence="1">Endoplasmic reticulum membrane</location>
        <topology evidence="1">Multi-pass membrane protein</topology>
    </subcellularLocation>
</comment>
<sequence>MYRVVIDDGLQEPVVEGRELHIPAHIDAKTVQELKATLSELLAPYSSASQAQRVTKYSPRYRLAFTLLNEDAASGTGVMAWDVQGAIRSHIGPLLEKLSDLHNFTIESQVQFHAPLAFEPRLLRHNDTEVHGLAHEDLTVFINSAEWTLSSSVSNDPVLHFVLFIPSAKNTPLHILDQQAPTGSIHPSNAFLLPQWGGIVIMNPSHKSFTSTTISRLTVADLSPVFSTFAHQLLTLLGVPGLPPHVRPARRPENDAHREPFTDWELDALLRRRALENVQSSMETLEAIVRLVDQIENMPVGEDVVGDVQDALDALNDAHESSRFSPVETLKHSARALTLASRAFFNPGMLALLYFPAEHTYAVYTPLFASVAAPLIGAVIREVVAWRKARKAAAVATKEALGTSRKVD</sequence>
<dbReference type="GO" id="GO:0016255">
    <property type="term" value="P:attachment of GPI anchor to protein"/>
    <property type="evidence" value="ECO:0007669"/>
    <property type="project" value="InterPro"/>
</dbReference>
<comment type="pathway">
    <text evidence="2">Glycolipid biosynthesis; glycosylphosphatidylinositol-anchor biosynthesis.</text>
</comment>
<dbReference type="UniPathway" id="UPA00196"/>
<organism evidence="11 12">
    <name type="scientific">Pycnoporus cinnabarinus</name>
    <name type="common">Cinnabar-red polypore</name>
    <name type="synonym">Trametes cinnabarina</name>
    <dbReference type="NCBI Taxonomy" id="5643"/>
    <lineage>
        <taxon>Eukaryota</taxon>
        <taxon>Fungi</taxon>
        <taxon>Dikarya</taxon>
        <taxon>Basidiomycota</taxon>
        <taxon>Agaricomycotina</taxon>
        <taxon>Agaricomycetes</taxon>
        <taxon>Polyporales</taxon>
        <taxon>Polyporaceae</taxon>
        <taxon>Trametes</taxon>
    </lineage>
</organism>
<dbReference type="Pfam" id="PF10510">
    <property type="entry name" value="PIG-S"/>
    <property type="match status" value="1"/>
</dbReference>
<evidence type="ECO:0000256" key="7">
    <source>
        <dbReference type="ARBA" id="ARBA00022989"/>
    </source>
</evidence>
<evidence type="ECO:0000256" key="10">
    <source>
        <dbReference type="SAM" id="Phobius"/>
    </source>
</evidence>
<keyword evidence="7 10" id="KW-1133">Transmembrane helix</keyword>
<evidence type="ECO:0000256" key="5">
    <source>
        <dbReference type="ARBA" id="ARBA00022692"/>
    </source>
</evidence>
<dbReference type="Proteomes" id="UP000029665">
    <property type="component" value="Unassembled WGS sequence"/>
</dbReference>
<evidence type="ECO:0000313" key="11">
    <source>
        <dbReference type="EMBL" id="CDO70983.1"/>
    </source>
</evidence>
<evidence type="ECO:0000256" key="4">
    <source>
        <dbReference type="ARBA" id="ARBA00022502"/>
    </source>
</evidence>
<comment type="similarity">
    <text evidence="3">Belongs to the PIGS family.</text>
</comment>
<evidence type="ECO:0000256" key="3">
    <source>
        <dbReference type="ARBA" id="ARBA00005316"/>
    </source>
</evidence>
<evidence type="ECO:0000313" key="12">
    <source>
        <dbReference type="Proteomes" id="UP000029665"/>
    </source>
</evidence>
<accession>A0A060SEZ6</accession>
<evidence type="ECO:0000256" key="9">
    <source>
        <dbReference type="ARBA" id="ARBA00023180"/>
    </source>
</evidence>
<keyword evidence="8 10" id="KW-0472">Membrane</keyword>
<feature type="transmembrane region" description="Helical" evidence="10">
    <location>
        <begin position="361"/>
        <end position="380"/>
    </location>
</feature>
<dbReference type="OMA" id="VPVCFPI"/>
<dbReference type="InterPro" id="IPR019540">
    <property type="entry name" value="PtdIno-glycan_biosynth_class_S"/>
</dbReference>
<keyword evidence="12" id="KW-1185">Reference proteome</keyword>
<gene>
    <name evidence="11" type="ORF">BN946_scf184830.g15</name>
</gene>
<evidence type="ECO:0000256" key="6">
    <source>
        <dbReference type="ARBA" id="ARBA00022824"/>
    </source>
</evidence>
<evidence type="ECO:0000256" key="1">
    <source>
        <dbReference type="ARBA" id="ARBA00004477"/>
    </source>
</evidence>
<dbReference type="PANTHER" id="PTHR21072:SF13">
    <property type="entry name" value="GPI TRANSAMIDASE COMPONENT PIG-S"/>
    <property type="match status" value="1"/>
</dbReference>
<keyword evidence="4" id="KW-0337">GPI-anchor biosynthesis</keyword>
<evidence type="ECO:0008006" key="13">
    <source>
        <dbReference type="Google" id="ProtNLM"/>
    </source>
</evidence>
<dbReference type="GO" id="GO:0006506">
    <property type="term" value="P:GPI anchor biosynthetic process"/>
    <property type="evidence" value="ECO:0007669"/>
    <property type="project" value="UniProtKB-UniPathway"/>
</dbReference>
<dbReference type="HOGENOM" id="CLU_010026_3_1_1"/>
<keyword evidence="6" id="KW-0256">Endoplasmic reticulum</keyword>
<dbReference type="GO" id="GO:0042765">
    <property type="term" value="C:GPI-anchor transamidase complex"/>
    <property type="evidence" value="ECO:0007669"/>
    <property type="project" value="InterPro"/>
</dbReference>
<protein>
    <recommendedName>
        <fullName evidence="13">GPI transamidase component PIG-S</fullName>
    </recommendedName>
</protein>
<evidence type="ECO:0000256" key="2">
    <source>
        <dbReference type="ARBA" id="ARBA00004687"/>
    </source>
</evidence>
<reference evidence="11" key="1">
    <citation type="submission" date="2014-01" db="EMBL/GenBank/DDBJ databases">
        <title>The genome of the white-rot fungus Pycnoporus cinnabarinus: a basidiomycete model with a versatile arsenal for lignocellulosic biomass breakdown.</title>
        <authorList>
            <person name="Levasseur A."/>
            <person name="Lomascolo A."/>
            <person name="Ruiz-Duenas F.J."/>
            <person name="Uzan E."/>
            <person name="Piumi F."/>
            <person name="Kues U."/>
            <person name="Ram A.F.J."/>
            <person name="Murat C."/>
            <person name="Haon M."/>
            <person name="Benoit I."/>
            <person name="Arfi Y."/>
            <person name="Chevret D."/>
            <person name="Drula E."/>
            <person name="Kwon M.J."/>
            <person name="Gouret P."/>
            <person name="Lesage-Meessen L."/>
            <person name="Lombard V."/>
            <person name="Mariette J."/>
            <person name="Noirot C."/>
            <person name="Park J."/>
            <person name="Patyshakuliyeva A."/>
            <person name="Wieneger R.A.B."/>
            <person name="Wosten H.A.B."/>
            <person name="Martin F."/>
            <person name="Coutinho P.M."/>
            <person name="de Vries R."/>
            <person name="Martinez A.T."/>
            <person name="Klopp C."/>
            <person name="Pontarotti P."/>
            <person name="Henrissat B."/>
            <person name="Record E."/>
        </authorList>
    </citation>
    <scope>NUCLEOTIDE SEQUENCE [LARGE SCALE GENOMIC DNA]</scope>
    <source>
        <strain evidence="11">BRFM137</strain>
    </source>
</reference>
<comment type="caution">
    <text evidence="11">The sequence shown here is derived from an EMBL/GenBank/DDBJ whole genome shotgun (WGS) entry which is preliminary data.</text>
</comment>
<evidence type="ECO:0000256" key="8">
    <source>
        <dbReference type="ARBA" id="ARBA00023136"/>
    </source>
</evidence>
<keyword evidence="9" id="KW-0325">Glycoprotein</keyword>
<dbReference type="OrthoDB" id="28748at2759"/>
<keyword evidence="5 10" id="KW-0812">Transmembrane</keyword>
<dbReference type="EMBL" id="CCBP010000096">
    <property type="protein sequence ID" value="CDO70983.1"/>
    <property type="molecule type" value="Genomic_DNA"/>
</dbReference>
<dbReference type="PANTHER" id="PTHR21072">
    <property type="entry name" value="GPI TRANSAMIDASE COMPONENT PIG-S"/>
    <property type="match status" value="1"/>
</dbReference>